<evidence type="ECO:0000313" key="3">
    <source>
        <dbReference type="EMBL" id="EFC44657.1"/>
    </source>
</evidence>
<dbReference type="GO" id="GO:0005634">
    <property type="term" value="C:nucleus"/>
    <property type="evidence" value="ECO:0007669"/>
    <property type="project" value="TreeGrafter"/>
</dbReference>
<dbReference type="InterPro" id="IPR000719">
    <property type="entry name" value="Prot_kinase_dom"/>
</dbReference>
<dbReference type="Gene3D" id="1.10.510.10">
    <property type="entry name" value="Transferase(Phosphotransferase) domain 1"/>
    <property type="match status" value="1"/>
</dbReference>
<dbReference type="RefSeq" id="XP_002677401.1">
    <property type="nucleotide sequence ID" value="XM_002677355.1"/>
</dbReference>
<dbReference type="InterPro" id="IPR017441">
    <property type="entry name" value="Protein_kinase_ATP_BS"/>
</dbReference>
<dbReference type="PANTHER" id="PTHR44167">
    <property type="entry name" value="OVARIAN-SPECIFIC SERINE/THREONINE-PROTEIN KINASE LOK-RELATED"/>
    <property type="match status" value="1"/>
</dbReference>
<dbReference type="VEuPathDB" id="AmoebaDB:NAEGRDRAFT_48949"/>
<evidence type="ECO:0000256" key="1">
    <source>
        <dbReference type="PROSITE-ProRule" id="PRU10141"/>
    </source>
</evidence>
<dbReference type="EMBL" id="GG738867">
    <property type="protein sequence ID" value="EFC44657.1"/>
    <property type="molecule type" value="Genomic_DNA"/>
</dbReference>
<feature type="domain" description="Protein kinase" evidence="2">
    <location>
        <begin position="27"/>
        <end position="301"/>
    </location>
</feature>
<gene>
    <name evidence="3" type="ORF">NAEGRDRAFT_48949</name>
</gene>
<evidence type="ECO:0000313" key="4">
    <source>
        <dbReference type="Proteomes" id="UP000006671"/>
    </source>
</evidence>
<dbReference type="GO" id="GO:0005524">
    <property type="term" value="F:ATP binding"/>
    <property type="evidence" value="ECO:0007669"/>
    <property type="project" value="UniProtKB-UniRule"/>
</dbReference>
<name>D2VET1_NAEGR</name>
<sequence>MGLSKSKESTSTTKSTYKVINYADKKYYLIDTLGSGNFGSVYLIRDVNSNEEFALKVIEESETNSSSIIKEVKLAQECEHPNIVKIYDYKLLKTSPITKVEDISKVFLCIRMEVCQGNLNQILERLKKENIKVSAKVAFQWFIKMLHVLKELNELKIIHRGLDKVEVKIGDFGVGTQLQAHQSKAKTIAGDVFYQAPEVFTKSYTPKVDVYSLGIIFVQVLASLPEKDYRTNLAKLAIMVNGKLDINSLINVQSNQWFVKTYQQILARLLTDKASLQVMKLMVCDADSRLEARELLQHPIVTTWDNMIENKNDNDISKCNDSFIALLSAACMKSMKISVRSLNIINSWINEKDYLNSFVSENDGIQMVASQFSSFNKNIERLTSEETEKFSLILQILTKALHSHNSVQLVISSILDSDLRIFCEESKISKANNKSFIGEFLWNLLCKSFKARKLFAQRNFLTQCVLLWREHPSCNKWLEIAALCIPYLPFQVLSSFISSIEIEFTKSAIELAQPHQLEKTFQTCFNYRAEETIYRYRTSNDDNAKKKIELAIRIKELLEDFNQEYPLLISSSYYGTCLGSCSCNFWHYVCKTCNKKICFQCFRNENHVSHDIDIENGNFTCLEMRKHGISIHHYLENVSQQLTDQTLKGNESTSNEKFIQSGSSSKVSISTNGIPLNASLNKFTIGYIELGILERKGNLEFLFMGCTSENVDKDDIRNKTISFCLRTGLMTIECKSDGTKMSKQYLPPVDITDRIGFGVTGGGFCYAIVNSYVLPLIDYSLIVEENNSRVFWAMKTEGSCVIELSNIVPHLKLQNRVRRIFAYLYECDLGAVVSISLNIRNISDLIELLKIKLNDRSLEFIRLKENLCAIHSLEDLKDNDEIALLNQQQELSLACKTLDLNNYSLFSE</sequence>
<keyword evidence="1" id="KW-0067">ATP-binding</keyword>
<dbReference type="AlphaFoldDB" id="D2VET1"/>
<feature type="binding site" evidence="1">
    <location>
        <position position="56"/>
    </location>
    <ligand>
        <name>ATP</name>
        <dbReference type="ChEBI" id="CHEBI:30616"/>
    </ligand>
</feature>
<dbReference type="PANTHER" id="PTHR44167:SF24">
    <property type="entry name" value="SERINE_THREONINE-PROTEIN KINASE CHK2"/>
    <property type="match status" value="1"/>
</dbReference>
<organism evidence="4">
    <name type="scientific">Naegleria gruberi</name>
    <name type="common">Amoeba</name>
    <dbReference type="NCBI Taxonomy" id="5762"/>
    <lineage>
        <taxon>Eukaryota</taxon>
        <taxon>Discoba</taxon>
        <taxon>Heterolobosea</taxon>
        <taxon>Tetramitia</taxon>
        <taxon>Eutetramitia</taxon>
        <taxon>Vahlkampfiidae</taxon>
        <taxon>Naegleria</taxon>
    </lineage>
</organism>
<protein>
    <submittedName>
        <fullName evidence="3">Predicted protein</fullName>
    </submittedName>
</protein>
<dbReference type="InterPro" id="IPR011009">
    <property type="entry name" value="Kinase-like_dom_sf"/>
</dbReference>
<dbReference type="InParanoid" id="D2VET1"/>
<reference evidence="3 4" key="1">
    <citation type="journal article" date="2010" name="Cell">
        <title>The genome of Naegleria gruberi illuminates early eukaryotic versatility.</title>
        <authorList>
            <person name="Fritz-Laylin L.K."/>
            <person name="Prochnik S.E."/>
            <person name="Ginger M.L."/>
            <person name="Dacks J.B."/>
            <person name="Carpenter M.L."/>
            <person name="Field M.C."/>
            <person name="Kuo A."/>
            <person name="Paredez A."/>
            <person name="Chapman J."/>
            <person name="Pham J."/>
            <person name="Shu S."/>
            <person name="Neupane R."/>
            <person name="Cipriano M."/>
            <person name="Mancuso J."/>
            <person name="Tu H."/>
            <person name="Salamov A."/>
            <person name="Lindquist E."/>
            <person name="Shapiro H."/>
            <person name="Lucas S."/>
            <person name="Grigoriev I.V."/>
            <person name="Cande W.Z."/>
            <person name="Fulton C."/>
            <person name="Rokhsar D.S."/>
            <person name="Dawson S.C."/>
        </authorList>
    </citation>
    <scope>NUCLEOTIDE SEQUENCE [LARGE SCALE GENOMIC DNA]</scope>
    <source>
        <strain evidence="3 4">NEG-M</strain>
    </source>
</reference>
<dbReference type="SUPFAM" id="SSF56112">
    <property type="entry name" value="Protein kinase-like (PK-like)"/>
    <property type="match status" value="1"/>
</dbReference>
<dbReference type="GO" id="GO:0044773">
    <property type="term" value="P:mitotic DNA damage checkpoint signaling"/>
    <property type="evidence" value="ECO:0007669"/>
    <property type="project" value="TreeGrafter"/>
</dbReference>
<keyword evidence="4" id="KW-1185">Reference proteome</keyword>
<dbReference type="PROSITE" id="PS00107">
    <property type="entry name" value="PROTEIN_KINASE_ATP"/>
    <property type="match status" value="1"/>
</dbReference>
<dbReference type="GeneID" id="8856938"/>
<dbReference type="GO" id="GO:0004674">
    <property type="term" value="F:protein serine/threonine kinase activity"/>
    <property type="evidence" value="ECO:0007669"/>
    <property type="project" value="TreeGrafter"/>
</dbReference>
<dbReference type="Gene3D" id="3.30.200.20">
    <property type="entry name" value="Phosphorylase Kinase, domain 1"/>
    <property type="match status" value="1"/>
</dbReference>
<dbReference type="Pfam" id="PF00069">
    <property type="entry name" value="Pkinase"/>
    <property type="match status" value="1"/>
</dbReference>
<dbReference type="PROSITE" id="PS50011">
    <property type="entry name" value="PROTEIN_KINASE_DOM"/>
    <property type="match status" value="1"/>
</dbReference>
<dbReference type="KEGG" id="ngr:NAEGRDRAFT_48949"/>
<evidence type="ECO:0000259" key="2">
    <source>
        <dbReference type="PROSITE" id="PS50011"/>
    </source>
</evidence>
<accession>D2VET1</accession>
<dbReference type="eggNOG" id="KOG0576">
    <property type="taxonomic scope" value="Eukaryota"/>
</dbReference>
<proteinExistence type="predicted"/>
<dbReference type="Proteomes" id="UP000006671">
    <property type="component" value="Unassembled WGS sequence"/>
</dbReference>
<dbReference type="GO" id="GO:0005737">
    <property type="term" value="C:cytoplasm"/>
    <property type="evidence" value="ECO:0007669"/>
    <property type="project" value="TreeGrafter"/>
</dbReference>
<keyword evidence="1" id="KW-0547">Nucleotide-binding</keyword>